<dbReference type="InterPro" id="IPR000801">
    <property type="entry name" value="Esterase-like"/>
</dbReference>
<sequence>MSPAVALCLVATVAGALLHGTGRARPAGVCSRGWDRIASVPDASAPDGERRVWIHHPAGTDRADLPVLYLLHGYPGDPEATLNDQVGALDAAMCRTGVPFVVAAPDGRAGTWDTEWGDDASGRFALESFLTGPVIQQTEGNHRRSARLRAIAGFSMGGYGAAVLALRHPDLYSQVASFGGYFHADDPDGVFGADSPAHAPDRLVSDVTSRQLRFFLVEGADEDTPLTVGSIHGEADRFAAILTRHSVNVTVVHPPGGHGPDGWYPAVSDCVAFLNAGWRRGQ</sequence>
<gene>
    <name evidence="1" type="ORF">HC031_23000</name>
</gene>
<evidence type="ECO:0000313" key="1">
    <source>
        <dbReference type="EMBL" id="NJC72564.1"/>
    </source>
</evidence>
<dbReference type="InterPro" id="IPR029058">
    <property type="entry name" value="AB_hydrolase_fold"/>
</dbReference>
<dbReference type="PANTHER" id="PTHR48098">
    <property type="entry name" value="ENTEROCHELIN ESTERASE-RELATED"/>
    <property type="match status" value="1"/>
</dbReference>
<name>A0ABX0Y5F8_9ACTN</name>
<dbReference type="Pfam" id="PF00756">
    <property type="entry name" value="Esterase"/>
    <property type="match status" value="1"/>
</dbReference>
<evidence type="ECO:0000313" key="2">
    <source>
        <dbReference type="Proteomes" id="UP000722989"/>
    </source>
</evidence>
<accession>A0ABX0Y5F8</accession>
<dbReference type="PANTHER" id="PTHR48098:SF1">
    <property type="entry name" value="DIACYLGLYCEROL ACYLTRANSFERASE_MYCOLYLTRANSFERASE AG85A"/>
    <property type="match status" value="1"/>
</dbReference>
<organism evidence="1 2">
    <name type="scientific">Planosporangium thailandense</name>
    <dbReference type="NCBI Taxonomy" id="765197"/>
    <lineage>
        <taxon>Bacteria</taxon>
        <taxon>Bacillati</taxon>
        <taxon>Actinomycetota</taxon>
        <taxon>Actinomycetes</taxon>
        <taxon>Micromonosporales</taxon>
        <taxon>Micromonosporaceae</taxon>
        <taxon>Planosporangium</taxon>
    </lineage>
</organism>
<dbReference type="EMBL" id="JAATVY010000019">
    <property type="protein sequence ID" value="NJC72564.1"/>
    <property type="molecule type" value="Genomic_DNA"/>
</dbReference>
<reference evidence="1 2" key="1">
    <citation type="submission" date="2020-03" db="EMBL/GenBank/DDBJ databases">
        <title>WGS of the type strain of Planosporangium spp.</title>
        <authorList>
            <person name="Thawai C."/>
        </authorList>
    </citation>
    <scope>NUCLEOTIDE SEQUENCE [LARGE SCALE GENOMIC DNA]</scope>
    <source>
        <strain evidence="1 2">TBRC 5610</strain>
    </source>
</reference>
<dbReference type="Proteomes" id="UP000722989">
    <property type="component" value="Unassembled WGS sequence"/>
</dbReference>
<dbReference type="InterPro" id="IPR050583">
    <property type="entry name" value="Mycobacterial_A85_antigen"/>
</dbReference>
<proteinExistence type="predicted"/>
<dbReference type="SUPFAM" id="SSF53474">
    <property type="entry name" value="alpha/beta-Hydrolases"/>
    <property type="match status" value="1"/>
</dbReference>
<protein>
    <submittedName>
        <fullName evidence="1">Esterase family protein</fullName>
    </submittedName>
</protein>
<dbReference type="Gene3D" id="3.40.50.1820">
    <property type="entry name" value="alpha/beta hydrolase"/>
    <property type="match status" value="1"/>
</dbReference>
<comment type="caution">
    <text evidence="1">The sequence shown here is derived from an EMBL/GenBank/DDBJ whole genome shotgun (WGS) entry which is preliminary data.</text>
</comment>
<keyword evidence="2" id="KW-1185">Reference proteome</keyword>